<reference evidence="4 5" key="1">
    <citation type="journal article" date="2011" name="PLoS Pathog.">
        <title>Endophytic Life Strategies Decoded by Genome and Transcriptome Analyses of the Mutualistic Root Symbiont Piriformospora indica.</title>
        <authorList>
            <person name="Zuccaro A."/>
            <person name="Lahrmann U."/>
            <person name="Guldener U."/>
            <person name="Langen G."/>
            <person name="Pfiffi S."/>
            <person name="Biedenkopf D."/>
            <person name="Wong P."/>
            <person name="Samans B."/>
            <person name="Grimm C."/>
            <person name="Basiewicz M."/>
            <person name="Murat C."/>
            <person name="Martin F."/>
            <person name="Kogel K.H."/>
        </authorList>
    </citation>
    <scope>NUCLEOTIDE SEQUENCE [LARGE SCALE GENOMIC DNA]</scope>
    <source>
        <strain evidence="4 5">DSM 11827</strain>
    </source>
</reference>
<evidence type="ECO:0000256" key="1">
    <source>
        <dbReference type="SAM" id="MobiDB-lite"/>
    </source>
</evidence>
<dbReference type="EMBL" id="CAFZ01000202">
    <property type="protein sequence ID" value="CCA73104.1"/>
    <property type="molecule type" value="Genomic_DNA"/>
</dbReference>
<accession>G4TP68</accession>
<feature type="transmembrane region" description="Helical" evidence="2">
    <location>
        <begin position="15"/>
        <end position="34"/>
    </location>
</feature>
<sequence length="397" mass="44393">MSLTPQEIVSVADHLYLSGLFGMVSSCLVVYDWSLLFNDELETIYQSRWSIAKVLYLYIRFITPPGVIFNTFQLASPLRFDLSDKFCSIWANVNVFFMFSCLMASNVLLTLRLTALYARRPFVVWCLRVFFLLSYGATLAFLGVSMYTYGDTMYYDKHVRTCGSLGHSAMMPAIFYAPAAYEFTIFALTAWRAWQDNKLSSNVLHLRASSTPFLTMLYRDGAVSFLVMVIVRGWNIWIYVTQPLSSYNMGTCLMWATSTVLTTRVYLNLVFLIKQPTYGGSSGIPPVHQSDPSHLIATIHAPTYPHGPSPTRSSFAFSQTKVAFSPVSPTRNSFLPRVGGSHHHSDGGEVIPLSFHPLEGQKGTSDRDGRLTPRLKGITPALRFTRPSSSSLPAKGP</sequence>
<evidence type="ECO:0000313" key="4">
    <source>
        <dbReference type="EMBL" id="CCA73104.1"/>
    </source>
</evidence>
<proteinExistence type="predicted"/>
<feature type="compositionally biased region" description="Polar residues" evidence="1">
    <location>
        <begin position="386"/>
        <end position="397"/>
    </location>
</feature>
<feature type="region of interest" description="Disordered" evidence="1">
    <location>
        <begin position="338"/>
        <end position="397"/>
    </location>
</feature>
<evidence type="ECO:0000256" key="2">
    <source>
        <dbReference type="SAM" id="Phobius"/>
    </source>
</evidence>
<dbReference type="OrthoDB" id="3251775at2759"/>
<organism evidence="4 5">
    <name type="scientific">Serendipita indica (strain DSM 11827)</name>
    <name type="common">Root endophyte fungus</name>
    <name type="synonym">Piriformospora indica</name>
    <dbReference type="NCBI Taxonomy" id="1109443"/>
    <lineage>
        <taxon>Eukaryota</taxon>
        <taxon>Fungi</taxon>
        <taxon>Dikarya</taxon>
        <taxon>Basidiomycota</taxon>
        <taxon>Agaricomycotina</taxon>
        <taxon>Agaricomycetes</taxon>
        <taxon>Sebacinales</taxon>
        <taxon>Serendipitaceae</taxon>
        <taxon>Serendipita</taxon>
    </lineage>
</organism>
<keyword evidence="2" id="KW-0812">Transmembrane</keyword>
<dbReference type="Proteomes" id="UP000007148">
    <property type="component" value="Unassembled WGS sequence"/>
</dbReference>
<feature type="transmembrane region" description="Helical" evidence="2">
    <location>
        <begin position="222"/>
        <end position="240"/>
    </location>
</feature>
<feature type="domain" description="DUF6533" evidence="3">
    <location>
        <begin position="22"/>
        <end position="64"/>
    </location>
</feature>
<dbReference type="AlphaFoldDB" id="G4TP68"/>
<protein>
    <recommendedName>
        <fullName evidence="3">DUF6533 domain-containing protein</fullName>
    </recommendedName>
</protein>
<dbReference type="InParanoid" id="G4TP68"/>
<feature type="transmembrane region" description="Helical" evidence="2">
    <location>
        <begin position="246"/>
        <end position="267"/>
    </location>
</feature>
<dbReference type="Pfam" id="PF20151">
    <property type="entry name" value="DUF6533"/>
    <property type="match status" value="1"/>
</dbReference>
<evidence type="ECO:0000313" key="5">
    <source>
        <dbReference type="Proteomes" id="UP000007148"/>
    </source>
</evidence>
<feature type="transmembrane region" description="Helical" evidence="2">
    <location>
        <begin position="169"/>
        <end position="191"/>
    </location>
</feature>
<name>G4TP68_SERID</name>
<feature type="transmembrane region" description="Helical" evidence="2">
    <location>
        <begin position="55"/>
        <end position="75"/>
    </location>
</feature>
<evidence type="ECO:0000259" key="3">
    <source>
        <dbReference type="Pfam" id="PF20151"/>
    </source>
</evidence>
<feature type="transmembrane region" description="Helical" evidence="2">
    <location>
        <begin position="95"/>
        <end position="117"/>
    </location>
</feature>
<dbReference type="HOGENOM" id="CLU_694674_0_0_1"/>
<dbReference type="InterPro" id="IPR045340">
    <property type="entry name" value="DUF6533"/>
</dbReference>
<keyword evidence="5" id="KW-1185">Reference proteome</keyword>
<gene>
    <name evidence="4" type="ORF">PIIN_07058</name>
</gene>
<keyword evidence="2" id="KW-0472">Membrane</keyword>
<comment type="caution">
    <text evidence="4">The sequence shown here is derived from an EMBL/GenBank/DDBJ whole genome shotgun (WGS) entry which is preliminary data.</text>
</comment>
<feature type="transmembrane region" description="Helical" evidence="2">
    <location>
        <begin position="129"/>
        <end position="149"/>
    </location>
</feature>
<keyword evidence="2" id="KW-1133">Transmembrane helix</keyword>